<evidence type="ECO:0000313" key="2">
    <source>
        <dbReference type="Proteomes" id="UP001348817"/>
    </source>
</evidence>
<keyword evidence="1" id="KW-0614">Plasmid</keyword>
<name>A0AAU9CMB2_9BACT</name>
<dbReference type="RefSeq" id="WP_338396305.1">
    <property type="nucleotide sequence ID" value="NZ_AP025326.1"/>
</dbReference>
<geneLocation type="plasmid" evidence="1 2">
    <name>pFA12</name>
</geneLocation>
<evidence type="ECO:0000313" key="1">
    <source>
        <dbReference type="EMBL" id="BDD13101.1"/>
    </source>
</evidence>
<dbReference type="Proteomes" id="UP001348817">
    <property type="component" value="Plasmid pFA12"/>
</dbReference>
<protein>
    <submittedName>
        <fullName evidence="1">Uncharacterized protein</fullName>
    </submittedName>
</protein>
<gene>
    <name evidence="1" type="ORF">FUAX_55330</name>
</gene>
<dbReference type="AlphaFoldDB" id="A0AAU9CMB2"/>
<accession>A0AAU9CMB2</accession>
<dbReference type="KEGG" id="fax:FUAX_55330"/>
<reference evidence="1 2" key="1">
    <citation type="submission" date="2021-12" db="EMBL/GenBank/DDBJ databases">
        <title>Genome sequencing of bacteria with rrn-lacking chromosome and rrn-plasmid.</title>
        <authorList>
            <person name="Anda M."/>
            <person name="Iwasaki W."/>
        </authorList>
    </citation>
    <scope>NUCLEOTIDE SEQUENCE [LARGE SCALE GENOMIC DNA]</scope>
    <source>
        <strain evidence="1 2">DSM 100852</strain>
        <plasmid evidence="1 2">pFA12</plasmid>
    </source>
</reference>
<dbReference type="EMBL" id="AP025326">
    <property type="protein sequence ID" value="BDD13101.1"/>
    <property type="molecule type" value="Genomic_DNA"/>
</dbReference>
<organism evidence="1 2">
    <name type="scientific">Fulvitalea axinellae</name>
    <dbReference type="NCBI Taxonomy" id="1182444"/>
    <lineage>
        <taxon>Bacteria</taxon>
        <taxon>Pseudomonadati</taxon>
        <taxon>Bacteroidota</taxon>
        <taxon>Cytophagia</taxon>
        <taxon>Cytophagales</taxon>
        <taxon>Persicobacteraceae</taxon>
        <taxon>Fulvitalea</taxon>
    </lineage>
</organism>
<sequence length="69" mass="7870">MKRLIIYPKDIQRITGKSASGARRELRRIKKILGRNTNQYVTFEEYAYHSGLTLPAIAYMLDLTPSALG</sequence>
<proteinExistence type="predicted"/>
<keyword evidence="2" id="KW-1185">Reference proteome</keyword>